<comment type="caution">
    <text evidence="1">The sequence shown here is derived from an EMBL/GenBank/DDBJ whole genome shotgun (WGS) entry which is preliminary data.</text>
</comment>
<gene>
    <name evidence="1" type="ORF">PACLA_8A084173</name>
</gene>
<accession>A0A6S7H487</accession>
<keyword evidence="2" id="KW-1185">Reference proteome</keyword>
<evidence type="ECO:0000313" key="1">
    <source>
        <dbReference type="EMBL" id="CAB3997662.1"/>
    </source>
</evidence>
<organism evidence="1 2">
    <name type="scientific">Paramuricea clavata</name>
    <name type="common">Red gorgonian</name>
    <name type="synonym">Violescent sea-whip</name>
    <dbReference type="NCBI Taxonomy" id="317549"/>
    <lineage>
        <taxon>Eukaryota</taxon>
        <taxon>Metazoa</taxon>
        <taxon>Cnidaria</taxon>
        <taxon>Anthozoa</taxon>
        <taxon>Octocorallia</taxon>
        <taxon>Malacalcyonacea</taxon>
        <taxon>Plexauridae</taxon>
        <taxon>Paramuricea</taxon>
    </lineage>
</organism>
<protein>
    <submittedName>
        <fullName evidence="1">Uncharacterized protein</fullName>
    </submittedName>
</protein>
<name>A0A6S7H487_PARCT</name>
<evidence type="ECO:0000313" key="2">
    <source>
        <dbReference type="Proteomes" id="UP001152795"/>
    </source>
</evidence>
<dbReference type="AlphaFoldDB" id="A0A6S7H487"/>
<reference evidence="1" key="1">
    <citation type="submission" date="2020-04" db="EMBL/GenBank/DDBJ databases">
        <authorList>
            <person name="Alioto T."/>
            <person name="Alioto T."/>
            <person name="Gomez Garrido J."/>
        </authorList>
    </citation>
    <scope>NUCLEOTIDE SEQUENCE</scope>
    <source>
        <strain evidence="1">A484AB</strain>
    </source>
</reference>
<proteinExistence type="predicted"/>
<dbReference type="Proteomes" id="UP001152795">
    <property type="component" value="Unassembled WGS sequence"/>
</dbReference>
<dbReference type="Gene3D" id="3.40.50.80">
    <property type="entry name" value="Nucleotide-binding domain of ferredoxin-NADP reductase (FNR) module"/>
    <property type="match status" value="1"/>
</dbReference>
<dbReference type="InterPro" id="IPR039261">
    <property type="entry name" value="FNR_nucleotide-bd"/>
</dbReference>
<dbReference type="EMBL" id="CACRXK020003156">
    <property type="protein sequence ID" value="CAB3997662.1"/>
    <property type="molecule type" value="Genomic_DNA"/>
</dbReference>
<sequence>MAKDVHDALVHVVHKHGEKSENDAEEFIKNLHNKGKYSVDDCVSFKRQKPPNAFTSASSTCAVHYCVYKTRQESEEIWIIANTKINPIEHMCKTFLVNICRMVSVVMAAAATVGMIGKAFDEGIKGLKHKNNVRKNIMQVSGDLSETFKIRVETPEVLILKIQNSGHIKLSLVRSGAFTAHIEGMVSHIGSSEEVIYQRSYRSDKGGYEHTLDVSSGHVISIAMEAHHFVSAVVGQGSSEMDFKLEY</sequence>
<dbReference type="OrthoDB" id="10502747at2759"/>